<keyword evidence="4" id="KW-1134">Transmembrane beta strand</keyword>
<keyword evidence="15" id="KW-0473">Membrane attack complex</keyword>
<evidence type="ECO:0000256" key="19">
    <source>
        <dbReference type="ARBA" id="ARBA00023298"/>
    </source>
</evidence>
<dbReference type="Pfam" id="PF01823">
    <property type="entry name" value="MACPF"/>
    <property type="match status" value="1"/>
</dbReference>
<dbReference type="PRINTS" id="PR00764">
    <property type="entry name" value="COMPLEMENTC9"/>
</dbReference>
<dbReference type="GO" id="GO:0006958">
    <property type="term" value="P:complement activation, classical pathway"/>
    <property type="evidence" value="ECO:0007669"/>
    <property type="project" value="UniProtKB-KW"/>
</dbReference>
<evidence type="ECO:0000256" key="13">
    <source>
        <dbReference type="ARBA" id="ARBA00022859"/>
    </source>
</evidence>
<dbReference type="AlphaFoldDB" id="A0A9Q0IBT0"/>
<evidence type="ECO:0000256" key="17">
    <source>
        <dbReference type="ARBA" id="ARBA00023157"/>
    </source>
</evidence>
<dbReference type="Pfam" id="PF21195">
    <property type="entry name" value="EGF_C8A_B_C6"/>
    <property type="match status" value="1"/>
</dbReference>
<evidence type="ECO:0000256" key="8">
    <source>
        <dbReference type="ARBA" id="ARBA00022588"/>
    </source>
</evidence>
<evidence type="ECO:0000256" key="10">
    <source>
        <dbReference type="ARBA" id="ARBA00022729"/>
    </source>
</evidence>
<keyword evidence="23" id="KW-1185">Reference proteome</keyword>
<keyword evidence="9" id="KW-0812">Transmembrane</keyword>
<dbReference type="SMART" id="SM00457">
    <property type="entry name" value="MACPF"/>
    <property type="match status" value="1"/>
</dbReference>
<dbReference type="Gene3D" id="4.10.400.10">
    <property type="entry name" value="Low-density Lipoprotein Receptor"/>
    <property type="match status" value="1"/>
</dbReference>
<dbReference type="GO" id="GO:0005579">
    <property type="term" value="C:membrane attack complex"/>
    <property type="evidence" value="ECO:0007669"/>
    <property type="project" value="UniProtKB-KW"/>
</dbReference>
<dbReference type="GO" id="GO:0044218">
    <property type="term" value="C:other organism cell membrane"/>
    <property type="evidence" value="ECO:0007669"/>
    <property type="project" value="UniProtKB-KW"/>
</dbReference>
<dbReference type="InterPro" id="IPR000742">
    <property type="entry name" value="EGF"/>
</dbReference>
<keyword evidence="10 20" id="KW-0732">Signal</keyword>
<evidence type="ECO:0000256" key="12">
    <source>
        <dbReference type="ARBA" id="ARBA00022852"/>
    </source>
</evidence>
<evidence type="ECO:0000256" key="15">
    <source>
        <dbReference type="ARBA" id="ARBA00023058"/>
    </source>
</evidence>
<evidence type="ECO:0000256" key="16">
    <source>
        <dbReference type="ARBA" id="ARBA00023136"/>
    </source>
</evidence>
<keyword evidence="18" id="KW-0325">Glycoprotein</keyword>
<keyword evidence="13" id="KW-0391">Immunity</keyword>
<keyword evidence="16" id="KW-0472">Membrane</keyword>
<reference evidence="22" key="1">
    <citation type="submission" date="2022-07" db="EMBL/GenBank/DDBJ databases">
        <title>Chromosome-level genome of Muraenolepis orangiensis.</title>
        <authorList>
            <person name="Kim J."/>
        </authorList>
    </citation>
    <scope>NUCLEOTIDE SEQUENCE</scope>
    <source>
        <strain evidence="22">KU_S4_2022</strain>
        <tissue evidence="22">Muscle</tissue>
    </source>
</reference>
<dbReference type="PROSITE" id="PS51412">
    <property type="entry name" value="MACPF_2"/>
    <property type="match status" value="1"/>
</dbReference>
<dbReference type="PANTHER" id="PTHR45742">
    <property type="entry name" value="COMPLEMENT COMPONENT C6"/>
    <property type="match status" value="1"/>
</dbReference>
<keyword evidence="5" id="KW-0964">Secreted</keyword>
<sequence>MDPYIRLLLGICGYLSLVLCASGAGSSRVTRTAHTPTPVNCKLGSWAPWTSCNACTKETWRFRTMERAAQFGGSECHADGQLWENKACPVVTTPCLDLRCNGENDCQDGSDEDDCQVVNYRQDKCSTLQPFPGAERGTRGFNVLTGDFTLPVLDHNYFGGQCEYIYNGEWRKFTYEALCENLSYNDEFKNFRKPYNYHIYRFVAQARAEGSYEHYEDALSLLNARKTHESSNFGVTAAVYYVEVGLKGSKESEFFTNVSKHNSAELEFVRLESKVQTAQFKMRSSGLMLDEHMHRALKDLPERYDVTTYFHFLRTYGTHYIAEGTLGGTMEYVLVLNTTAMASSESDSDTSEIKDVIVGVKGGIADTDPNMLARSDPKSYMKWGESIQYSPALIEYETMPIYELVRLSTAAGYLGPKVVHLRRAWDEYQLQFNPCRCAPCRHNGTPALRGTSCSCICRTGYQGLACEETDRPDRKTDGQWSCWGAWSTCQTGRKTRTKACNNPPPDMGGANCLGSASQSQRC</sequence>
<keyword evidence="12" id="KW-0204">Cytolysis</keyword>
<evidence type="ECO:0000256" key="4">
    <source>
        <dbReference type="ARBA" id="ARBA00022452"/>
    </source>
</evidence>
<dbReference type="GO" id="GO:0045087">
    <property type="term" value="P:innate immune response"/>
    <property type="evidence" value="ECO:0007669"/>
    <property type="project" value="UniProtKB-KW"/>
</dbReference>
<evidence type="ECO:0000256" key="3">
    <source>
        <dbReference type="ARBA" id="ARBA00009214"/>
    </source>
</evidence>
<dbReference type="OrthoDB" id="6150863at2759"/>
<evidence type="ECO:0000256" key="5">
    <source>
        <dbReference type="ARBA" id="ARBA00022525"/>
    </source>
</evidence>
<dbReference type="GO" id="GO:0005576">
    <property type="term" value="C:extracellular region"/>
    <property type="evidence" value="ECO:0007669"/>
    <property type="project" value="UniProtKB-SubCell"/>
</dbReference>
<dbReference type="CDD" id="cd00112">
    <property type="entry name" value="LDLa"/>
    <property type="match status" value="1"/>
</dbReference>
<dbReference type="GO" id="GO:0031640">
    <property type="term" value="P:killing of cells of another organism"/>
    <property type="evidence" value="ECO:0007669"/>
    <property type="project" value="UniProtKB-KW"/>
</dbReference>
<evidence type="ECO:0000313" key="22">
    <source>
        <dbReference type="EMBL" id="KAJ3594717.1"/>
    </source>
</evidence>
<dbReference type="EMBL" id="JANIIK010000111">
    <property type="protein sequence ID" value="KAJ3594717.1"/>
    <property type="molecule type" value="Genomic_DNA"/>
</dbReference>
<keyword evidence="14" id="KW-0180">Complement pathway</keyword>
<dbReference type="InterPro" id="IPR036055">
    <property type="entry name" value="LDL_receptor-like_sf"/>
</dbReference>
<protein>
    <recommendedName>
        <fullName evidence="21">MACPF domain-containing protein</fullName>
    </recommendedName>
</protein>
<evidence type="ECO:0000256" key="7">
    <source>
        <dbReference type="ARBA" id="ARBA00022537"/>
    </source>
</evidence>
<dbReference type="PROSITE" id="PS01186">
    <property type="entry name" value="EGF_2"/>
    <property type="match status" value="1"/>
</dbReference>
<evidence type="ECO:0000256" key="9">
    <source>
        <dbReference type="ARBA" id="ARBA00022692"/>
    </source>
</evidence>
<dbReference type="Proteomes" id="UP001148018">
    <property type="component" value="Unassembled WGS sequence"/>
</dbReference>
<dbReference type="InterPro" id="IPR001862">
    <property type="entry name" value="MAC_perforin"/>
</dbReference>
<comment type="caution">
    <text evidence="22">The sequence shown here is derived from an EMBL/GenBank/DDBJ whole genome shotgun (WGS) entry which is preliminary data.</text>
</comment>
<keyword evidence="17" id="KW-1015">Disulfide bond</keyword>
<dbReference type="InterPro" id="IPR020864">
    <property type="entry name" value="MACPF"/>
</dbReference>
<evidence type="ECO:0000256" key="18">
    <source>
        <dbReference type="ARBA" id="ARBA00023180"/>
    </source>
</evidence>
<comment type="subcellular location">
    <subcellularLocation>
        <location evidence="2">Secreted</location>
    </subcellularLocation>
    <subcellularLocation>
        <location evidence="1">Target cell membrane</location>
        <topology evidence="1">Multi-pass membrane protein</topology>
    </subcellularLocation>
</comment>
<dbReference type="Gene3D" id="2.20.100.10">
    <property type="entry name" value="Thrombospondin type-1 (TSP1) repeat"/>
    <property type="match status" value="1"/>
</dbReference>
<dbReference type="InterPro" id="IPR000884">
    <property type="entry name" value="TSP1_rpt"/>
</dbReference>
<accession>A0A9Q0IBT0</accession>
<evidence type="ECO:0000259" key="21">
    <source>
        <dbReference type="PROSITE" id="PS51412"/>
    </source>
</evidence>
<comment type="similarity">
    <text evidence="3">Belongs to the complement C6/C7/C8/C9 family.</text>
</comment>
<evidence type="ECO:0000256" key="20">
    <source>
        <dbReference type="SAM" id="SignalP"/>
    </source>
</evidence>
<keyword evidence="8" id="KW-0399">Innate immunity</keyword>
<dbReference type="InterPro" id="IPR048831">
    <property type="entry name" value="C8A_B_C6_EGF-like"/>
</dbReference>
<organism evidence="22 23">
    <name type="scientific">Muraenolepis orangiensis</name>
    <name type="common">Patagonian moray cod</name>
    <dbReference type="NCBI Taxonomy" id="630683"/>
    <lineage>
        <taxon>Eukaryota</taxon>
        <taxon>Metazoa</taxon>
        <taxon>Chordata</taxon>
        <taxon>Craniata</taxon>
        <taxon>Vertebrata</taxon>
        <taxon>Euteleostomi</taxon>
        <taxon>Actinopterygii</taxon>
        <taxon>Neopterygii</taxon>
        <taxon>Teleostei</taxon>
        <taxon>Neoteleostei</taxon>
        <taxon>Acanthomorphata</taxon>
        <taxon>Zeiogadaria</taxon>
        <taxon>Gadariae</taxon>
        <taxon>Gadiformes</taxon>
        <taxon>Muraenolepidoidei</taxon>
        <taxon>Muraenolepididae</taxon>
        <taxon>Muraenolepis</taxon>
    </lineage>
</organism>
<feature type="chain" id="PRO_5040456337" description="MACPF domain-containing protein" evidence="20">
    <location>
        <begin position="21"/>
        <end position="522"/>
    </location>
</feature>
<evidence type="ECO:0000256" key="14">
    <source>
        <dbReference type="ARBA" id="ARBA00022875"/>
    </source>
</evidence>
<keyword evidence="7" id="KW-1052">Target cell membrane</keyword>
<dbReference type="PROSITE" id="PS50092">
    <property type="entry name" value="TSP1"/>
    <property type="match status" value="1"/>
</dbReference>
<evidence type="ECO:0000256" key="1">
    <source>
        <dbReference type="ARBA" id="ARBA00004276"/>
    </source>
</evidence>
<gene>
    <name evidence="22" type="ORF">NHX12_004024</name>
</gene>
<dbReference type="PANTHER" id="PTHR45742:SF1">
    <property type="entry name" value="COMPLEMENT COMPONENT C8 ALPHA CHAIN"/>
    <property type="match status" value="1"/>
</dbReference>
<feature type="domain" description="MACPF" evidence="21">
    <location>
        <begin position="121"/>
        <end position="472"/>
    </location>
</feature>
<proteinExistence type="inferred from homology"/>
<keyword evidence="11" id="KW-0677">Repeat</keyword>
<evidence type="ECO:0000256" key="6">
    <source>
        <dbReference type="ARBA" id="ARBA00022536"/>
    </source>
</evidence>
<keyword evidence="6" id="KW-0245">EGF-like domain</keyword>
<dbReference type="PRINTS" id="PR01705">
    <property type="entry name" value="TSP1REPEAT"/>
</dbReference>
<evidence type="ECO:0000256" key="11">
    <source>
        <dbReference type="ARBA" id="ARBA00022737"/>
    </source>
</evidence>
<evidence type="ECO:0000256" key="2">
    <source>
        <dbReference type="ARBA" id="ARBA00004613"/>
    </source>
</evidence>
<name>A0A9Q0IBT0_9TELE</name>
<dbReference type="SUPFAM" id="SSF82895">
    <property type="entry name" value="TSP-1 type 1 repeat"/>
    <property type="match status" value="1"/>
</dbReference>
<feature type="signal peptide" evidence="20">
    <location>
        <begin position="1"/>
        <end position="20"/>
    </location>
</feature>
<dbReference type="PROSITE" id="PS00279">
    <property type="entry name" value="MACPF_1"/>
    <property type="match status" value="1"/>
</dbReference>
<keyword evidence="19" id="KW-1053">Target membrane</keyword>
<dbReference type="InterPro" id="IPR002172">
    <property type="entry name" value="LDrepeatLR_classA_rpt"/>
</dbReference>
<evidence type="ECO:0000313" key="23">
    <source>
        <dbReference type="Proteomes" id="UP001148018"/>
    </source>
</evidence>
<dbReference type="InterPro" id="IPR036383">
    <property type="entry name" value="TSP1_rpt_sf"/>
</dbReference>
<dbReference type="InterPro" id="IPR020863">
    <property type="entry name" value="MACPF_CS"/>
</dbReference>